<dbReference type="GO" id="GO:0008233">
    <property type="term" value="F:peptidase activity"/>
    <property type="evidence" value="ECO:0007669"/>
    <property type="project" value="UniProtKB-KW"/>
</dbReference>
<sequence>MDNRHGNSAQQPPREGLSRGLCAGMLMVLSLALLAPQVRAEISEKLDYTDYPVPASEEASLGRSLNRNSPIRHDGLTYHAYTTWTVNWTYRWTDAGGYCRISEVATQLHGIIKLPRLEGGSESLRGQFDRYLQALHQHELGHYQIGRKAALEVDRELRALPVMANCQRLSAAANRIAHQVVDRHKEEERTYDLITVHGRLQGARLDL</sequence>
<dbReference type="RefSeq" id="WP_090348668.1">
    <property type="nucleotide sequence ID" value="NZ_LT629751.1"/>
</dbReference>
<protein>
    <submittedName>
        <fullName evidence="1">Predicted secreted Zn-dependent protease</fullName>
    </submittedName>
</protein>
<dbReference type="InterPro" id="IPR010321">
    <property type="entry name" value="DUF922"/>
</dbReference>
<dbReference type="Pfam" id="PF06037">
    <property type="entry name" value="DUF922"/>
    <property type="match status" value="1"/>
</dbReference>
<keyword evidence="1" id="KW-0645">Protease</keyword>
<keyword evidence="1" id="KW-0378">Hydrolase</keyword>
<gene>
    <name evidence="1" type="ORF">SAMN05216221_1850</name>
</gene>
<evidence type="ECO:0000313" key="2">
    <source>
        <dbReference type="Proteomes" id="UP000243359"/>
    </source>
</evidence>
<organism evidence="1 2">
    <name type="scientific">Pseudomonas oryzae</name>
    <dbReference type="NCBI Taxonomy" id="1392877"/>
    <lineage>
        <taxon>Bacteria</taxon>
        <taxon>Pseudomonadati</taxon>
        <taxon>Pseudomonadota</taxon>
        <taxon>Gammaproteobacteria</taxon>
        <taxon>Pseudomonadales</taxon>
        <taxon>Pseudomonadaceae</taxon>
        <taxon>Pseudomonas</taxon>
    </lineage>
</organism>
<dbReference type="Proteomes" id="UP000243359">
    <property type="component" value="Chromosome I"/>
</dbReference>
<dbReference type="STRING" id="1392877.SAMN05216221_1850"/>
<reference evidence="2" key="1">
    <citation type="submission" date="2016-10" db="EMBL/GenBank/DDBJ databases">
        <authorList>
            <person name="Varghese N."/>
            <person name="Submissions S."/>
        </authorList>
    </citation>
    <scope>NUCLEOTIDE SEQUENCE [LARGE SCALE GENOMIC DNA]</scope>
    <source>
        <strain evidence="2">KCTC 32247</strain>
    </source>
</reference>
<dbReference type="AlphaFoldDB" id="A0A1H1SAV2"/>
<dbReference type="GO" id="GO:0006508">
    <property type="term" value="P:proteolysis"/>
    <property type="evidence" value="ECO:0007669"/>
    <property type="project" value="UniProtKB-KW"/>
</dbReference>
<dbReference type="OrthoDB" id="532520at2"/>
<proteinExistence type="predicted"/>
<accession>A0A1H1SAV2</accession>
<name>A0A1H1SAV2_9PSED</name>
<evidence type="ECO:0000313" key="1">
    <source>
        <dbReference type="EMBL" id="SDS45094.1"/>
    </source>
</evidence>
<keyword evidence="2" id="KW-1185">Reference proteome</keyword>
<dbReference type="EMBL" id="LT629751">
    <property type="protein sequence ID" value="SDS45094.1"/>
    <property type="molecule type" value="Genomic_DNA"/>
</dbReference>